<dbReference type="PROSITE" id="PS50119">
    <property type="entry name" value="ZF_BBOX"/>
    <property type="match status" value="1"/>
</dbReference>
<dbReference type="Pfam" id="PF22586">
    <property type="entry name" value="ANCHR-like_BBOX"/>
    <property type="match status" value="1"/>
</dbReference>
<dbReference type="Gene3D" id="3.30.160.60">
    <property type="entry name" value="Classic Zinc Finger"/>
    <property type="match status" value="1"/>
</dbReference>
<name>A0A6J8E6Z7_MYTCO</name>
<keyword evidence="1" id="KW-0479">Metal-binding</keyword>
<gene>
    <name evidence="4" type="ORF">MCOR_48819</name>
</gene>
<proteinExistence type="predicted"/>
<sequence length="303" mass="34683">MAEPTKVMCEACQHCGVKQVAQLWCNDCDEGFCEECIKSHQTVKILRHHSIISISNHFKISDISVCQTCLEHNKKLESFCQQHDQLLCLKCIQLNHSKCDNIIGIDDAAKGSKNSAAIFDLDEDIKNLLKNIDQGTVCCFDNGTAINNEEHKIKEKINETRDEINKKLDQLQEMILSDLTAKTENEREKLDEYTEELTKKEKKVKEIREQSSKIKEFASEIQVFVVMKNMQHTVNKEKEMMKLKLNNIPKGLPSLKINSELSNLTKNLKTFGEIYIETHSNPIPFIETKVQQAQLSIKLTSSN</sequence>
<protein>
    <recommendedName>
        <fullName evidence="3">B box-type domain-containing protein</fullName>
    </recommendedName>
</protein>
<keyword evidence="1" id="KW-0862">Zinc</keyword>
<dbReference type="InterPro" id="IPR047153">
    <property type="entry name" value="TRIM45/56/19-like"/>
</dbReference>
<evidence type="ECO:0000313" key="5">
    <source>
        <dbReference type="Proteomes" id="UP000507470"/>
    </source>
</evidence>
<keyword evidence="2" id="KW-0175">Coiled coil</keyword>
<keyword evidence="1" id="KW-0863">Zinc-finger</keyword>
<dbReference type="Proteomes" id="UP000507470">
    <property type="component" value="Unassembled WGS sequence"/>
</dbReference>
<dbReference type="EMBL" id="CACVKT020008605">
    <property type="protein sequence ID" value="CAC5416180.1"/>
    <property type="molecule type" value="Genomic_DNA"/>
</dbReference>
<feature type="coiled-coil region" evidence="2">
    <location>
        <begin position="150"/>
        <end position="210"/>
    </location>
</feature>
<dbReference type="CDD" id="cd19757">
    <property type="entry name" value="Bbox1"/>
    <property type="match status" value="1"/>
</dbReference>
<dbReference type="OrthoDB" id="6161242at2759"/>
<organism evidence="4 5">
    <name type="scientific">Mytilus coruscus</name>
    <name type="common">Sea mussel</name>
    <dbReference type="NCBI Taxonomy" id="42192"/>
    <lineage>
        <taxon>Eukaryota</taxon>
        <taxon>Metazoa</taxon>
        <taxon>Spiralia</taxon>
        <taxon>Lophotrochozoa</taxon>
        <taxon>Mollusca</taxon>
        <taxon>Bivalvia</taxon>
        <taxon>Autobranchia</taxon>
        <taxon>Pteriomorphia</taxon>
        <taxon>Mytilida</taxon>
        <taxon>Mytiloidea</taxon>
        <taxon>Mytilidae</taxon>
        <taxon>Mytilinae</taxon>
        <taxon>Mytilus</taxon>
    </lineage>
</organism>
<evidence type="ECO:0000256" key="1">
    <source>
        <dbReference type="PROSITE-ProRule" id="PRU00024"/>
    </source>
</evidence>
<accession>A0A6J8E6Z7</accession>
<keyword evidence="5" id="KW-1185">Reference proteome</keyword>
<dbReference type="PANTHER" id="PTHR25462">
    <property type="entry name" value="BONUS, ISOFORM C-RELATED"/>
    <property type="match status" value="1"/>
</dbReference>
<dbReference type="PANTHER" id="PTHR25462:SF296">
    <property type="entry name" value="MEIOTIC P26, ISOFORM F"/>
    <property type="match status" value="1"/>
</dbReference>
<evidence type="ECO:0000259" key="3">
    <source>
        <dbReference type="PROSITE" id="PS50119"/>
    </source>
</evidence>
<dbReference type="GO" id="GO:0008270">
    <property type="term" value="F:zinc ion binding"/>
    <property type="evidence" value="ECO:0007669"/>
    <property type="project" value="UniProtKB-KW"/>
</dbReference>
<reference evidence="4 5" key="1">
    <citation type="submission" date="2020-06" db="EMBL/GenBank/DDBJ databases">
        <authorList>
            <person name="Li R."/>
            <person name="Bekaert M."/>
        </authorList>
    </citation>
    <scope>NUCLEOTIDE SEQUENCE [LARGE SCALE GENOMIC DNA]</scope>
    <source>
        <strain evidence="5">wild</strain>
    </source>
</reference>
<evidence type="ECO:0000313" key="4">
    <source>
        <dbReference type="EMBL" id="CAC5416180.1"/>
    </source>
</evidence>
<feature type="domain" description="B box-type" evidence="3">
    <location>
        <begin position="4"/>
        <end position="54"/>
    </location>
</feature>
<dbReference type="AlphaFoldDB" id="A0A6J8E6Z7"/>
<dbReference type="InterPro" id="IPR000315">
    <property type="entry name" value="Znf_B-box"/>
</dbReference>
<evidence type="ECO:0000256" key="2">
    <source>
        <dbReference type="SAM" id="Coils"/>
    </source>
</evidence>
<dbReference type="SUPFAM" id="SSF57845">
    <property type="entry name" value="B-box zinc-binding domain"/>
    <property type="match status" value="1"/>
</dbReference>